<evidence type="ECO:0000256" key="1">
    <source>
        <dbReference type="ARBA" id="ARBA00008517"/>
    </source>
</evidence>
<feature type="compositionally biased region" description="Low complexity" evidence="5">
    <location>
        <begin position="241"/>
        <end position="254"/>
    </location>
</feature>
<dbReference type="STRING" id="6412.T1G0J2"/>
<dbReference type="InterPro" id="IPR041330">
    <property type="entry name" value="KN17_SH3"/>
</dbReference>
<keyword evidence="4" id="KW-0862">Zinc</keyword>
<dbReference type="Pfam" id="PF25092">
    <property type="entry name" value="SH3_KIN17_C"/>
    <property type="match status" value="1"/>
</dbReference>
<gene>
    <name evidence="8" type="primary">20214590</name>
    <name evidence="7" type="ORF">HELRODRAFT_71298</name>
</gene>
<dbReference type="GO" id="GO:0005634">
    <property type="term" value="C:nucleus"/>
    <property type="evidence" value="ECO:0000318"/>
    <property type="project" value="GO_Central"/>
</dbReference>
<dbReference type="PANTHER" id="PTHR12805:SF0">
    <property type="entry name" value="DNA_RNA-BINDING PROTEIN KIN17"/>
    <property type="match status" value="1"/>
</dbReference>
<evidence type="ECO:0000256" key="3">
    <source>
        <dbReference type="ARBA" id="ARBA00022771"/>
    </source>
</evidence>
<reference evidence="9" key="1">
    <citation type="submission" date="2012-12" db="EMBL/GenBank/DDBJ databases">
        <authorList>
            <person name="Hellsten U."/>
            <person name="Grimwood J."/>
            <person name="Chapman J.A."/>
            <person name="Shapiro H."/>
            <person name="Aerts A."/>
            <person name="Otillar R.P."/>
            <person name="Terry A.Y."/>
            <person name="Boore J.L."/>
            <person name="Simakov O."/>
            <person name="Marletaz F."/>
            <person name="Cho S.-J."/>
            <person name="Edsinger-Gonzales E."/>
            <person name="Havlak P."/>
            <person name="Kuo D.-H."/>
            <person name="Larsson T."/>
            <person name="Lv J."/>
            <person name="Arendt D."/>
            <person name="Savage R."/>
            <person name="Osoegawa K."/>
            <person name="de Jong P."/>
            <person name="Lindberg D.R."/>
            <person name="Seaver E.C."/>
            <person name="Weisblat D.A."/>
            <person name="Putnam N.H."/>
            <person name="Grigoriev I.V."/>
            <person name="Rokhsar D.S."/>
        </authorList>
    </citation>
    <scope>NUCLEOTIDE SEQUENCE</scope>
</reference>
<feature type="domain" description="DNA/RNA-binding protein Kin17 WH-like" evidence="6">
    <location>
        <begin position="54"/>
        <end position="180"/>
    </location>
</feature>
<evidence type="ECO:0000256" key="2">
    <source>
        <dbReference type="ARBA" id="ARBA00022723"/>
    </source>
</evidence>
<dbReference type="RefSeq" id="XP_009010177.1">
    <property type="nucleotide sequence ID" value="XM_009011929.1"/>
</dbReference>
<dbReference type="PANTHER" id="PTHR12805">
    <property type="entry name" value="KIN17 KIN, ANTIGENIC DETERMINANT OF RECA PROTEIN HOMOLOG"/>
    <property type="match status" value="1"/>
</dbReference>
<dbReference type="FunCoup" id="T1G0J2">
    <property type="interactions" value="2223"/>
</dbReference>
<feature type="region of interest" description="Disordered" evidence="5">
    <location>
        <begin position="235"/>
        <end position="259"/>
    </location>
</feature>
<comment type="similarity">
    <text evidence="1">Belongs to the KIN17 family.</text>
</comment>
<dbReference type="GO" id="GO:0008270">
    <property type="term" value="F:zinc ion binding"/>
    <property type="evidence" value="ECO:0007669"/>
    <property type="project" value="UniProtKB-KW"/>
</dbReference>
<dbReference type="InterPro" id="IPR014722">
    <property type="entry name" value="Rib_uL2_dom2"/>
</dbReference>
<dbReference type="InterPro" id="IPR037321">
    <property type="entry name" value="KIN17-like"/>
</dbReference>
<evidence type="ECO:0000259" key="6">
    <source>
        <dbReference type="SMART" id="SM01253"/>
    </source>
</evidence>
<dbReference type="Gene3D" id="2.30.30.30">
    <property type="match status" value="1"/>
</dbReference>
<name>T1G0J2_HELRO</name>
<keyword evidence="9" id="KW-1185">Reference proteome</keyword>
<reference evidence="7 9" key="2">
    <citation type="journal article" date="2013" name="Nature">
        <title>Insights into bilaterian evolution from three spiralian genomes.</title>
        <authorList>
            <person name="Simakov O."/>
            <person name="Marletaz F."/>
            <person name="Cho S.J."/>
            <person name="Edsinger-Gonzales E."/>
            <person name="Havlak P."/>
            <person name="Hellsten U."/>
            <person name="Kuo D.H."/>
            <person name="Larsson T."/>
            <person name="Lv J."/>
            <person name="Arendt D."/>
            <person name="Savage R."/>
            <person name="Osoegawa K."/>
            <person name="de Jong P."/>
            <person name="Grimwood J."/>
            <person name="Chapman J.A."/>
            <person name="Shapiro H."/>
            <person name="Aerts A."/>
            <person name="Otillar R.P."/>
            <person name="Terry A.Y."/>
            <person name="Boore J.L."/>
            <person name="Grigoriev I.V."/>
            <person name="Lindberg D.R."/>
            <person name="Seaver E.C."/>
            <person name="Weisblat D.A."/>
            <person name="Putnam N.H."/>
            <person name="Rokhsar D.S."/>
        </authorList>
    </citation>
    <scope>NUCLEOTIDE SEQUENCE</scope>
</reference>
<dbReference type="SUPFAM" id="SSF57667">
    <property type="entry name" value="beta-beta-alpha zinc fingers"/>
    <property type="match status" value="1"/>
</dbReference>
<dbReference type="FunFam" id="2.30.30.30:FF:000021">
    <property type="entry name" value="DNA/RNA-binding protein KIN17, putative"/>
    <property type="match status" value="1"/>
</dbReference>
<keyword evidence="2" id="KW-0479">Metal-binding</keyword>
<dbReference type="GO" id="GO:0006260">
    <property type="term" value="P:DNA replication"/>
    <property type="evidence" value="ECO:0000318"/>
    <property type="project" value="GO_Central"/>
</dbReference>
<dbReference type="eggNOG" id="KOG2837">
    <property type="taxonomic scope" value="Eukaryota"/>
</dbReference>
<accession>T1G0J2</accession>
<dbReference type="Pfam" id="PF25095">
    <property type="entry name" value="C2H2-zf_KIN17"/>
    <property type="match status" value="1"/>
</dbReference>
<organism evidence="8 9">
    <name type="scientific">Helobdella robusta</name>
    <name type="common">Californian leech</name>
    <dbReference type="NCBI Taxonomy" id="6412"/>
    <lineage>
        <taxon>Eukaryota</taxon>
        <taxon>Metazoa</taxon>
        <taxon>Spiralia</taxon>
        <taxon>Lophotrochozoa</taxon>
        <taxon>Annelida</taxon>
        <taxon>Clitellata</taxon>
        <taxon>Hirudinea</taxon>
        <taxon>Rhynchobdellida</taxon>
        <taxon>Glossiphoniidae</taxon>
        <taxon>Helobdella</taxon>
    </lineage>
</organism>
<dbReference type="EMBL" id="AMQM01002525">
    <property type="status" value="NOT_ANNOTATED_CDS"/>
    <property type="molecule type" value="Genomic_DNA"/>
</dbReference>
<dbReference type="InterPro" id="IPR019447">
    <property type="entry name" value="DNA/RNA-bd_Kin17_WH-like_dom"/>
</dbReference>
<dbReference type="Pfam" id="PF18131">
    <property type="entry name" value="KN17_SH3"/>
    <property type="match status" value="1"/>
</dbReference>
<protein>
    <recommendedName>
        <fullName evidence="6">DNA/RNA-binding protein Kin17 WH-like domain-containing protein</fullName>
    </recommendedName>
</protein>
<dbReference type="KEGG" id="hro:HELRODRAFT_71298"/>
<dbReference type="GeneID" id="20214590"/>
<evidence type="ECO:0000313" key="8">
    <source>
        <dbReference type="EnsemblMetazoa" id="HelroP71298"/>
    </source>
</evidence>
<dbReference type="EMBL" id="KB095812">
    <property type="protein sequence ID" value="ESO11689.1"/>
    <property type="molecule type" value="Genomic_DNA"/>
</dbReference>
<dbReference type="Gene3D" id="2.30.30.140">
    <property type="match status" value="1"/>
</dbReference>
<keyword evidence="3" id="KW-0863">Zinc-finger</keyword>
<dbReference type="InterPro" id="IPR038254">
    <property type="entry name" value="KIN17_WH-like_sf"/>
</dbReference>
<dbReference type="AlphaFoldDB" id="T1G0J2"/>
<dbReference type="OMA" id="RMTDFIE"/>
<dbReference type="HOGENOM" id="CLU_030065_1_0_1"/>
<dbReference type="InParanoid" id="T1G0J2"/>
<dbReference type="CDD" id="cd13155">
    <property type="entry name" value="KOW_KIN17"/>
    <property type="match status" value="1"/>
</dbReference>
<dbReference type="InterPro" id="IPR041995">
    <property type="entry name" value="KOW_KIN17"/>
</dbReference>
<dbReference type="GO" id="GO:0003690">
    <property type="term" value="F:double-stranded DNA binding"/>
    <property type="evidence" value="ECO:0000318"/>
    <property type="project" value="GO_Central"/>
</dbReference>
<dbReference type="SMART" id="SM01253">
    <property type="entry name" value="Kin17_mid"/>
    <property type="match status" value="1"/>
</dbReference>
<dbReference type="GO" id="GO:0006974">
    <property type="term" value="P:DNA damage response"/>
    <property type="evidence" value="ECO:0000318"/>
    <property type="project" value="GO_Central"/>
</dbReference>
<evidence type="ECO:0000256" key="4">
    <source>
        <dbReference type="ARBA" id="ARBA00022833"/>
    </source>
</evidence>
<dbReference type="InterPro" id="IPR036236">
    <property type="entry name" value="Znf_C2H2_sf"/>
</dbReference>
<proteinExistence type="inferred from homology"/>
<reference evidence="8" key="3">
    <citation type="submission" date="2015-06" db="UniProtKB">
        <authorList>
            <consortium name="EnsemblMetazoa"/>
        </authorList>
    </citation>
    <scope>IDENTIFICATION</scope>
</reference>
<dbReference type="Pfam" id="PF10357">
    <property type="entry name" value="WH_KIN17"/>
    <property type="match status" value="1"/>
</dbReference>
<dbReference type="FunFam" id="1.10.10.2030:FF:000001">
    <property type="entry name" value="DNA/RNA-binding protein KIN17, putative"/>
    <property type="match status" value="1"/>
</dbReference>
<sequence>MGKEKPGFLSPKAISNRIKAKGLQKLRWYCQMCQKQCRDENGFKCHTMSESHQRQLLLVADNPGKFVNTFSQEFFETFIELLRRRFGTKRVHGNVVYQEYIADRHHVHMNATQWVTLTQFVKWMGRQGYCTVDETEKGWFIQYIDRTPEAIRRQQAQEKKSKMDVDDEDRRNKMIQQQIERDRMRRHKDGVEAASIHKPTELMKASEDDKVVFKIPLAVDTSKITTLNSSKNDLNDLETMSTCSSRSTSSSSSSNAKRKQSALDEIIKMEETKKAKIGRKDYWLTEGIVIKIITKKAGEQYFKKKAVVKEVVEKYGAVVKLLEGGDKIKLDQVHLETVLPSIGKQVYIVNGAYRGHTATLQQINIESFSCNITIDAGPLNGRQLKDIPYEDVCKLHQS</sequence>
<dbReference type="OrthoDB" id="10266249at2759"/>
<evidence type="ECO:0000313" key="9">
    <source>
        <dbReference type="Proteomes" id="UP000015101"/>
    </source>
</evidence>
<dbReference type="InterPro" id="IPR056767">
    <property type="entry name" value="C2H2-Znf_KIN17"/>
</dbReference>
<evidence type="ECO:0000313" key="7">
    <source>
        <dbReference type="EMBL" id="ESO11689.1"/>
    </source>
</evidence>
<dbReference type="EnsemblMetazoa" id="HelroT71298">
    <property type="protein sequence ID" value="HelroP71298"/>
    <property type="gene ID" value="HelroG71298"/>
</dbReference>
<evidence type="ECO:0000256" key="5">
    <source>
        <dbReference type="SAM" id="MobiDB-lite"/>
    </source>
</evidence>
<dbReference type="Gene3D" id="1.10.10.2030">
    <property type="entry name" value="DNA/RNA-binding protein Kin17, conserved domain"/>
    <property type="match status" value="1"/>
</dbReference>
<dbReference type="CTD" id="20214590"/>
<dbReference type="Proteomes" id="UP000015101">
    <property type="component" value="Unassembled WGS sequence"/>
</dbReference>